<dbReference type="Proteomes" id="UP001610563">
    <property type="component" value="Unassembled WGS sequence"/>
</dbReference>
<reference evidence="1 2" key="1">
    <citation type="submission" date="2024-07" db="EMBL/GenBank/DDBJ databases">
        <title>Section-level genome sequencing and comparative genomics of Aspergillus sections Usti and Cavernicolus.</title>
        <authorList>
            <consortium name="Lawrence Berkeley National Laboratory"/>
            <person name="Nybo J.L."/>
            <person name="Vesth T.C."/>
            <person name="Theobald S."/>
            <person name="Frisvad J.C."/>
            <person name="Larsen T.O."/>
            <person name="Kjaerboelling I."/>
            <person name="Rothschild-Mancinelli K."/>
            <person name="Lyhne E.K."/>
            <person name="Kogle M.E."/>
            <person name="Barry K."/>
            <person name="Clum A."/>
            <person name="Na H."/>
            <person name="Ledsgaard L."/>
            <person name="Lin J."/>
            <person name="Lipzen A."/>
            <person name="Kuo A."/>
            <person name="Riley R."/>
            <person name="Mondo S."/>
            <person name="Labutti K."/>
            <person name="Haridas S."/>
            <person name="Pangalinan J."/>
            <person name="Salamov A.A."/>
            <person name="Simmons B.A."/>
            <person name="Magnuson J.K."/>
            <person name="Chen J."/>
            <person name="Drula E."/>
            <person name="Henrissat B."/>
            <person name="Wiebenga A."/>
            <person name="Lubbers R.J."/>
            <person name="Gomes A.C."/>
            <person name="Makela M.R."/>
            <person name="Stajich J."/>
            <person name="Grigoriev I.V."/>
            <person name="Mortensen U.H."/>
            <person name="De Vries R.P."/>
            <person name="Baker S.E."/>
            <person name="Andersen M.R."/>
        </authorList>
    </citation>
    <scope>NUCLEOTIDE SEQUENCE [LARGE SCALE GENOMIC DNA]</scope>
    <source>
        <strain evidence="1 2">CBS 209.92</strain>
    </source>
</reference>
<sequence length="459" mass="52619">MTTLESLPREIIASILQACDDFLDLRNLFSSCKTVHSTWICNQRSIIWHVGLRVIPGFSDALIAVRATEIAKGRLRRTELPPAPFPIAQLSGNTIKPSLEELKTIRRFAYLAENSAFDTMNNQWGKKGDGPIWCLHTWETWSEGYHRAFYRLLAAGPILSRAYFEPFVSNTKPRGFLKSFLQTRNGWSGGVNWFPSTDRAYIQSHPLYDIEKHQRWESFFRPLEDLFVEESRRLARLGPVKDCHPPVGTDGAIYAIYGSQATDPQSLGARHSEILFNQMLQFTCMVENHPLYRMAHQGFQSIPSWSWSVSVIGFPSFALTKITTTVTQQGEFTGILQNVVLPCLARDSVDSCAPNEYLRFQYMEQFLVRVWHGSGVPNYYFTGRYMFRKYFGLRFADTMLVYSTDESVSGFELLRKNVSVFSGHTFGQPYPKGHDLLRPVNEVVWTPSYKDDIHIPYTL</sequence>
<dbReference type="EMBL" id="JBFTWV010000078">
    <property type="protein sequence ID" value="KAL2788515.1"/>
    <property type="molecule type" value="Genomic_DNA"/>
</dbReference>
<organism evidence="1 2">
    <name type="scientific">Aspergillus keveii</name>
    <dbReference type="NCBI Taxonomy" id="714993"/>
    <lineage>
        <taxon>Eukaryota</taxon>
        <taxon>Fungi</taxon>
        <taxon>Dikarya</taxon>
        <taxon>Ascomycota</taxon>
        <taxon>Pezizomycotina</taxon>
        <taxon>Eurotiomycetes</taxon>
        <taxon>Eurotiomycetidae</taxon>
        <taxon>Eurotiales</taxon>
        <taxon>Aspergillaceae</taxon>
        <taxon>Aspergillus</taxon>
        <taxon>Aspergillus subgen. Nidulantes</taxon>
    </lineage>
</organism>
<evidence type="ECO:0000313" key="2">
    <source>
        <dbReference type="Proteomes" id="UP001610563"/>
    </source>
</evidence>
<evidence type="ECO:0000313" key="1">
    <source>
        <dbReference type="EMBL" id="KAL2788515.1"/>
    </source>
</evidence>
<comment type="caution">
    <text evidence="1">The sequence shown here is derived from an EMBL/GenBank/DDBJ whole genome shotgun (WGS) entry which is preliminary data.</text>
</comment>
<keyword evidence="2" id="KW-1185">Reference proteome</keyword>
<evidence type="ECO:0008006" key="3">
    <source>
        <dbReference type="Google" id="ProtNLM"/>
    </source>
</evidence>
<proteinExistence type="predicted"/>
<protein>
    <recommendedName>
        <fullName evidence="3">F-box domain-containing protein</fullName>
    </recommendedName>
</protein>
<name>A0ABR4FZ26_9EURO</name>
<accession>A0ABR4FZ26</accession>
<gene>
    <name evidence="1" type="ORF">BJX66DRAFT_352654</name>
</gene>